<reference evidence="2 3" key="1">
    <citation type="journal article" date="2018" name="Mol. Plant">
        <title>The genome of Artemisia annua provides insight into the evolution of Asteraceae family and artemisinin biosynthesis.</title>
        <authorList>
            <person name="Shen Q."/>
            <person name="Zhang L."/>
            <person name="Liao Z."/>
            <person name="Wang S."/>
            <person name="Yan T."/>
            <person name="Shi P."/>
            <person name="Liu M."/>
            <person name="Fu X."/>
            <person name="Pan Q."/>
            <person name="Wang Y."/>
            <person name="Lv Z."/>
            <person name="Lu X."/>
            <person name="Zhang F."/>
            <person name="Jiang W."/>
            <person name="Ma Y."/>
            <person name="Chen M."/>
            <person name="Hao X."/>
            <person name="Li L."/>
            <person name="Tang Y."/>
            <person name="Lv G."/>
            <person name="Zhou Y."/>
            <person name="Sun X."/>
            <person name="Brodelius P.E."/>
            <person name="Rose J.K.C."/>
            <person name="Tang K."/>
        </authorList>
    </citation>
    <scope>NUCLEOTIDE SEQUENCE [LARGE SCALE GENOMIC DNA]</scope>
    <source>
        <strain evidence="3">cv. Huhao1</strain>
        <tissue evidence="2">Leaf</tissue>
    </source>
</reference>
<evidence type="ECO:0000256" key="1">
    <source>
        <dbReference type="SAM" id="MobiDB-lite"/>
    </source>
</evidence>
<name>A0A2U1KY70_ARTAN</name>
<protein>
    <submittedName>
        <fullName evidence="2">Uncharacterized protein</fullName>
    </submittedName>
</protein>
<dbReference type="Proteomes" id="UP000245207">
    <property type="component" value="Unassembled WGS sequence"/>
</dbReference>
<dbReference type="EMBL" id="PKPP01012889">
    <property type="protein sequence ID" value="PWA41713.1"/>
    <property type="molecule type" value="Genomic_DNA"/>
</dbReference>
<gene>
    <name evidence="2" type="ORF">CTI12_AA551480</name>
</gene>
<proteinExistence type="predicted"/>
<sequence>MEHKIGDCPKNKWVGVRVCETRILIGSLSTKNNEGTLIERAREILEVSAKKHNMVELSKHYNTDRLSPGGPDPKHH</sequence>
<dbReference type="AlphaFoldDB" id="A0A2U1KY70"/>
<evidence type="ECO:0000313" key="3">
    <source>
        <dbReference type="Proteomes" id="UP000245207"/>
    </source>
</evidence>
<evidence type="ECO:0000313" key="2">
    <source>
        <dbReference type="EMBL" id="PWA41713.1"/>
    </source>
</evidence>
<accession>A0A2U1KY70</accession>
<comment type="caution">
    <text evidence="2">The sequence shown here is derived from an EMBL/GenBank/DDBJ whole genome shotgun (WGS) entry which is preliminary data.</text>
</comment>
<organism evidence="2 3">
    <name type="scientific">Artemisia annua</name>
    <name type="common">Sweet wormwood</name>
    <dbReference type="NCBI Taxonomy" id="35608"/>
    <lineage>
        <taxon>Eukaryota</taxon>
        <taxon>Viridiplantae</taxon>
        <taxon>Streptophyta</taxon>
        <taxon>Embryophyta</taxon>
        <taxon>Tracheophyta</taxon>
        <taxon>Spermatophyta</taxon>
        <taxon>Magnoliopsida</taxon>
        <taxon>eudicotyledons</taxon>
        <taxon>Gunneridae</taxon>
        <taxon>Pentapetalae</taxon>
        <taxon>asterids</taxon>
        <taxon>campanulids</taxon>
        <taxon>Asterales</taxon>
        <taxon>Asteraceae</taxon>
        <taxon>Asteroideae</taxon>
        <taxon>Anthemideae</taxon>
        <taxon>Artemisiinae</taxon>
        <taxon>Artemisia</taxon>
    </lineage>
</organism>
<keyword evidence="3" id="KW-1185">Reference proteome</keyword>
<dbReference type="OrthoDB" id="1413556at2759"/>
<feature type="region of interest" description="Disordered" evidence="1">
    <location>
        <begin position="56"/>
        <end position="76"/>
    </location>
</feature>